<evidence type="ECO:0000256" key="2">
    <source>
        <dbReference type="ARBA" id="ARBA00009772"/>
    </source>
</evidence>
<gene>
    <name evidence="8" type="primary">sctT</name>
    <name evidence="8" type="ORF">OVY01_07450</name>
</gene>
<organism evidence="8 9">
    <name type="scientific">Robbsia betulipollinis</name>
    <dbReference type="NCBI Taxonomy" id="2981849"/>
    <lineage>
        <taxon>Bacteria</taxon>
        <taxon>Pseudomonadati</taxon>
        <taxon>Pseudomonadota</taxon>
        <taxon>Betaproteobacteria</taxon>
        <taxon>Burkholderiales</taxon>
        <taxon>Burkholderiaceae</taxon>
        <taxon>Robbsia</taxon>
    </lineage>
</organism>
<feature type="transmembrane region" description="Helical" evidence="7">
    <location>
        <begin position="202"/>
        <end position="220"/>
    </location>
</feature>
<keyword evidence="9" id="KW-1185">Reference proteome</keyword>
<proteinExistence type="inferred from homology"/>
<dbReference type="InterPro" id="IPR006304">
    <property type="entry name" value="T3SS_SpaR/YscT"/>
</dbReference>
<dbReference type="PANTHER" id="PTHR30065:SF1">
    <property type="entry name" value="SURFACE PRESENTATION OF ANTIGENS PROTEIN SPAR"/>
    <property type="match status" value="1"/>
</dbReference>
<evidence type="ECO:0000256" key="4">
    <source>
        <dbReference type="ARBA" id="ARBA00022692"/>
    </source>
</evidence>
<dbReference type="PRINTS" id="PR00953">
    <property type="entry name" value="TYPE3IMRPROT"/>
</dbReference>
<dbReference type="EMBL" id="JAPMXC010000001">
    <property type="protein sequence ID" value="MCY0387071.1"/>
    <property type="molecule type" value="Genomic_DNA"/>
</dbReference>
<keyword evidence="5 7" id="KW-1133">Transmembrane helix</keyword>
<protein>
    <submittedName>
        <fullName evidence="8">Type III secretion system export apparatus subunit SctT</fullName>
    </submittedName>
</protein>
<dbReference type="PANTHER" id="PTHR30065">
    <property type="entry name" value="FLAGELLAR BIOSYNTHETIC PROTEIN FLIR"/>
    <property type="match status" value="1"/>
</dbReference>
<dbReference type="Pfam" id="PF01311">
    <property type="entry name" value="Bac_export_1"/>
    <property type="match status" value="1"/>
</dbReference>
<comment type="caution">
    <text evidence="8">The sequence shown here is derived from an EMBL/GenBank/DDBJ whole genome shotgun (WGS) entry which is preliminary data.</text>
</comment>
<comment type="similarity">
    <text evidence="2 7">Belongs to the FliR/MopE/SpaR family.</text>
</comment>
<reference evidence="8" key="1">
    <citation type="submission" date="2022-11" db="EMBL/GenBank/DDBJ databases">
        <title>Robbsia betulipollinis sp. nov., isolated from pollen of birch (Betula pendula).</title>
        <authorList>
            <person name="Shi H."/>
            <person name="Ambika Manirajan B."/>
            <person name="Ratering S."/>
            <person name="Geissler-Plaum R."/>
            <person name="Schnell S."/>
        </authorList>
    </citation>
    <scope>NUCLEOTIDE SEQUENCE</scope>
    <source>
        <strain evidence="8">Bb-Pol-6</strain>
    </source>
</reference>
<dbReference type="NCBIfam" id="TIGR01401">
    <property type="entry name" value="fliR_like_III"/>
    <property type="match status" value="1"/>
</dbReference>
<evidence type="ECO:0000256" key="5">
    <source>
        <dbReference type="ARBA" id="ARBA00022989"/>
    </source>
</evidence>
<evidence type="ECO:0000256" key="1">
    <source>
        <dbReference type="ARBA" id="ARBA00004651"/>
    </source>
</evidence>
<evidence type="ECO:0000256" key="3">
    <source>
        <dbReference type="ARBA" id="ARBA00022475"/>
    </source>
</evidence>
<keyword evidence="4 7" id="KW-0812">Transmembrane</keyword>
<feature type="transmembrane region" description="Helical" evidence="7">
    <location>
        <begin position="138"/>
        <end position="161"/>
    </location>
</feature>
<keyword evidence="6 7" id="KW-0472">Membrane</keyword>
<feature type="transmembrane region" description="Helical" evidence="7">
    <location>
        <begin position="88"/>
        <end position="105"/>
    </location>
</feature>
<comment type="subcellular location">
    <subcellularLocation>
        <location evidence="1 7">Cell membrane</location>
        <topology evidence="1 7">Multi-pass membrane protein</topology>
    </subcellularLocation>
</comment>
<evidence type="ECO:0000313" key="8">
    <source>
        <dbReference type="EMBL" id="MCY0387071.1"/>
    </source>
</evidence>
<evidence type="ECO:0000256" key="7">
    <source>
        <dbReference type="RuleBase" id="RU362072"/>
    </source>
</evidence>
<feature type="transmembrane region" description="Helical" evidence="7">
    <location>
        <begin position="20"/>
        <end position="42"/>
    </location>
</feature>
<name>A0ABT3ZKK6_9BURK</name>
<dbReference type="RefSeq" id="WP_267846781.1">
    <property type="nucleotide sequence ID" value="NZ_JAPMXC010000001.1"/>
</dbReference>
<accession>A0ABT3ZKK6</accession>
<keyword evidence="3 7" id="KW-1003">Cell membrane</keyword>
<feature type="transmembrane region" description="Helical" evidence="7">
    <location>
        <begin position="232"/>
        <end position="249"/>
    </location>
</feature>
<dbReference type="Proteomes" id="UP001082899">
    <property type="component" value="Unassembled WGS sequence"/>
</dbReference>
<evidence type="ECO:0000313" key="9">
    <source>
        <dbReference type="Proteomes" id="UP001082899"/>
    </source>
</evidence>
<evidence type="ECO:0000256" key="6">
    <source>
        <dbReference type="ARBA" id="ARBA00023136"/>
    </source>
</evidence>
<sequence>MPNLGALFEALTGAHANLQGLLYMLALSSIRSLVIFTVLPATGSQAIPGAARTGAVYLMTWFVAAGQTPAAFDRASIPELLLLTGKEAFIGLIIGYTASTIFWIAEAAGTLIDDLAGFNNVQMTNPLQGEQSTPVASLLLQLSITLFYVSGGMAVLLGALFESYRWWPLAAGVPDFHAAASDLAIHQGENVLLMAVKICTPIMLALVLIDIGLGVIGRAAGKLEPASLSQPIRGAVAVMLLIALTSAVAVQVRDALHFTGFAAIFSGIGAPGAK</sequence>
<dbReference type="InterPro" id="IPR002010">
    <property type="entry name" value="T3SS_IM_R"/>
</dbReference>